<organism evidence="5 6">
    <name type="scientific">Arabis alpina</name>
    <name type="common">Alpine rock-cress</name>
    <dbReference type="NCBI Taxonomy" id="50452"/>
    <lineage>
        <taxon>Eukaryota</taxon>
        <taxon>Viridiplantae</taxon>
        <taxon>Streptophyta</taxon>
        <taxon>Embryophyta</taxon>
        <taxon>Tracheophyta</taxon>
        <taxon>Spermatophyta</taxon>
        <taxon>Magnoliopsida</taxon>
        <taxon>eudicotyledons</taxon>
        <taxon>Gunneridae</taxon>
        <taxon>Pentapetalae</taxon>
        <taxon>rosids</taxon>
        <taxon>malvids</taxon>
        <taxon>Brassicales</taxon>
        <taxon>Brassicaceae</taxon>
        <taxon>Arabideae</taxon>
        <taxon>Arabis</taxon>
    </lineage>
</organism>
<accession>A0A087HKR8</accession>
<keyword evidence="2" id="KW-0539">Nucleus</keyword>
<dbReference type="GO" id="GO:0003714">
    <property type="term" value="F:transcription corepressor activity"/>
    <property type="evidence" value="ECO:0007669"/>
    <property type="project" value="TreeGrafter"/>
</dbReference>
<dbReference type="OMA" id="HHNIMVP"/>
<dbReference type="GO" id="GO:0006457">
    <property type="term" value="P:protein folding"/>
    <property type="evidence" value="ECO:0007669"/>
    <property type="project" value="UniProtKB-ARBA"/>
</dbReference>
<dbReference type="Gene3D" id="1.10.287.370">
    <property type="match status" value="1"/>
</dbReference>
<evidence type="ECO:0000313" key="5">
    <source>
        <dbReference type="EMBL" id="KFK42720.1"/>
    </source>
</evidence>
<dbReference type="Proteomes" id="UP000029120">
    <property type="component" value="Chromosome 1"/>
</dbReference>
<evidence type="ECO:0000256" key="2">
    <source>
        <dbReference type="ARBA" id="ARBA00023242"/>
    </source>
</evidence>
<dbReference type="GO" id="GO:0005829">
    <property type="term" value="C:cytosol"/>
    <property type="evidence" value="ECO:0007669"/>
    <property type="project" value="EnsemblPlants"/>
</dbReference>
<gene>
    <name evidence="5" type="ordered locus">AALP_Aa1g031200</name>
</gene>
<dbReference type="Gramene" id="KFK42720">
    <property type="protein sequence ID" value="KFK42720"/>
    <property type="gene ID" value="AALP_AA1G031200"/>
</dbReference>
<reference evidence="6" key="1">
    <citation type="journal article" date="2015" name="Nat. Plants">
        <title>Genome expansion of Arabis alpina linked with retrotransposition and reduced symmetric DNA methylation.</title>
        <authorList>
            <person name="Willing E.M."/>
            <person name="Rawat V."/>
            <person name="Mandakova T."/>
            <person name="Maumus F."/>
            <person name="James G.V."/>
            <person name="Nordstroem K.J."/>
            <person name="Becker C."/>
            <person name="Warthmann N."/>
            <person name="Chica C."/>
            <person name="Szarzynska B."/>
            <person name="Zytnicki M."/>
            <person name="Albani M.C."/>
            <person name="Kiefer C."/>
            <person name="Bergonzi S."/>
            <person name="Castaings L."/>
            <person name="Mateos J.L."/>
            <person name="Berns M.C."/>
            <person name="Bujdoso N."/>
            <person name="Piofczyk T."/>
            <person name="de Lorenzo L."/>
            <person name="Barrero-Sicilia C."/>
            <person name="Mateos I."/>
            <person name="Piednoel M."/>
            <person name="Hagmann J."/>
            <person name="Chen-Min-Tao R."/>
            <person name="Iglesias-Fernandez R."/>
            <person name="Schuster S.C."/>
            <person name="Alonso-Blanco C."/>
            <person name="Roudier F."/>
            <person name="Carbonero P."/>
            <person name="Paz-Ares J."/>
            <person name="Davis S.J."/>
            <person name="Pecinka A."/>
            <person name="Quesneville H."/>
            <person name="Colot V."/>
            <person name="Lysak M.A."/>
            <person name="Weigel D."/>
            <person name="Coupland G."/>
            <person name="Schneeberger K."/>
        </authorList>
    </citation>
    <scope>NUCLEOTIDE SEQUENCE [LARGE SCALE GENOMIC DNA]</scope>
    <source>
        <strain evidence="6">cv. Pajares</strain>
    </source>
</reference>
<dbReference type="OrthoDB" id="21413at2759"/>
<dbReference type="Pfam" id="PF02996">
    <property type="entry name" value="Prefoldin"/>
    <property type="match status" value="1"/>
</dbReference>
<dbReference type="GO" id="GO:0009409">
    <property type="term" value="P:response to cold"/>
    <property type="evidence" value="ECO:0007669"/>
    <property type="project" value="UniProtKB-ARBA"/>
</dbReference>
<dbReference type="GO" id="GO:0000785">
    <property type="term" value="C:chromatin"/>
    <property type="evidence" value="ECO:0007669"/>
    <property type="project" value="EnsemblPlants"/>
</dbReference>
<feature type="region of interest" description="Disordered" evidence="4">
    <location>
        <begin position="280"/>
        <end position="322"/>
    </location>
</feature>
<keyword evidence="6" id="KW-1185">Reference proteome</keyword>
<feature type="region of interest" description="Disordered" evidence="4">
    <location>
        <begin position="361"/>
        <end position="395"/>
    </location>
</feature>
<comment type="subcellular location">
    <subcellularLocation>
        <location evidence="1">Nucleus</location>
    </subcellularLocation>
</comment>
<feature type="region of interest" description="Disordered" evidence="4">
    <location>
        <begin position="194"/>
        <end position="261"/>
    </location>
</feature>
<evidence type="ECO:0000256" key="4">
    <source>
        <dbReference type="SAM" id="MobiDB-lite"/>
    </source>
</evidence>
<feature type="region of interest" description="Disordered" evidence="4">
    <location>
        <begin position="152"/>
        <end position="182"/>
    </location>
</feature>
<dbReference type="InterPro" id="IPR052255">
    <property type="entry name" value="RNA_pol_II_subunit5-mediator"/>
</dbReference>
<sequence length="395" mass="44420">MDPPAKGTVTPIASLFSPEEAQKAASYVEVKIEEKRSELNRLQQFVDENSNLINLIKKLPDKLHHNVPFGKMAFFPGRLIHTNECMVLLGENYYVDRTSKQAIEVLKRRDKTLQSQIHSLKAEIDDFQAEASFFTSTASEAADGLVEIREEYEEEEEEEEDSGTVVQSGVKEASGVVEEELEDDEFVRIMSRLNELEMAEEREGEDGDDKGGEEHDSPTESEEESEKDMVKGIRDETEEQETIKSVLKKASTNSSSIREPIYTEPRVKAKVIEVLPEKHLHTGLDDPSKCIGRRPQNPPKEDQSRVRIPGKKTVRWSDQVTTSGSIVKAKADVVGPQKIESPMEKEEPEFDSTKAFTGSIVEHAHNPETNTHGLMQQSSGSQPSKPVSRFKAQRR</sequence>
<comment type="similarity">
    <text evidence="3">Belongs to the RNA polymerase II subunit 5-mediating protein family.</text>
</comment>
<evidence type="ECO:0000313" key="6">
    <source>
        <dbReference type="Proteomes" id="UP000029120"/>
    </source>
</evidence>
<dbReference type="GO" id="GO:0000122">
    <property type="term" value="P:negative regulation of transcription by RNA polymerase II"/>
    <property type="evidence" value="ECO:0007669"/>
    <property type="project" value="TreeGrafter"/>
</dbReference>
<evidence type="ECO:0000256" key="1">
    <source>
        <dbReference type="ARBA" id="ARBA00004123"/>
    </source>
</evidence>
<protein>
    <submittedName>
        <fullName evidence="5">Prefoldin subunit family protein</fullName>
    </submittedName>
</protein>
<dbReference type="AlphaFoldDB" id="A0A087HKR8"/>
<dbReference type="GO" id="GO:0005634">
    <property type="term" value="C:nucleus"/>
    <property type="evidence" value="ECO:0007669"/>
    <property type="project" value="UniProtKB-SubCell"/>
</dbReference>
<dbReference type="CDD" id="cd23159">
    <property type="entry name" value="Prefoldin_URI1"/>
    <property type="match status" value="1"/>
</dbReference>
<dbReference type="PANTHER" id="PTHR15111">
    <property type="entry name" value="RNA POLYMERASE II SUBUNIT 5-MEDIATING PROTEIN NNX3"/>
    <property type="match status" value="1"/>
</dbReference>
<dbReference type="InterPro" id="IPR009053">
    <property type="entry name" value="Prefoldin"/>
</dbReference>
<dbReference type="InterPro" id="IPR004127">
    <property type="entry name" value="Prefoldin_subunit_alpha"/>
</dbReference>
<feature type="compositionally biased region" description="Acidic residues" evidence="4">
    <location>
        <begin position="152"/>
        <end position="162"/>
    </location>
</feature>
<feature type="compositionally biased region" description="Acidic residues" evidence="4">
    <location>
        <begin position="197"/>
        <end position="208"/>
    </location>
</feature>
<dbReference type="PANTHER" id="PTHR15111:SF0">
    <property type="entry name" value="UNCONVENTIONAL PREFOLDIN RPB5 INTERACTOR 1"/>
    <property type="match status" value="1"/>
</dbReference>
<dbReference type="GO" id="GO:0019212">
    <property type="term" value="F:phosphatase inhibitor activity"/>
    <property type="evidence" value="ECO:0007669"/>
    <property type="project" value="TreeGrafter"/>
</dbReference>
<dbReference type="eggNOG" id="KOG3130">
    <property type="taxonomic scope" value="Eukaryota"/>
</dbReference>
<feature type="compositionally biased region" description="Polar residues" evidence="4">
    <location>
        <begin position="367"/>
        <end position="385"/>
    </location>
</feature>
<dbReference type="SUPFAM" id="SSF46579">
    <property type="entry name" value="Prefoldin"/>
    <property type="match status" value="1"/>
</dbReference>
<evidence type="ECO:0000256" key="3">
    <source>
        <dbReference type="ARBA" id="ARBA00038295"/>
    </source>
</evidence>
<proteinExistence type="inferred from homology"/>
<dbReference type="GO" id="GO:0003682">
    <property type="term" value="F:chromatin binding"/>
    <property type="evidence" value="ECO:0007669"/>
    <property type="project" value="TreeGrafter"/>
</dbReference>
<name>A0A087HKR8_ARAAL</name>
<feature type="compositionally biased region" description="Basic and acidic residues" evidence="4">
    <location>
        <begin position="209"/>
        <end position="218"/>
    </location>
</feature>
<dbReference type="EMBL" id="CM002869">
    <property type="protein sequence ID" value="KFK42720.1"/>
    <property type="molecule type" value="Genomic_DNA"/>
</dbReference>